<gene>
    <name evidence="1" type="ORF">Dsin_007648</name>
</gene>
<proteinExistence type="predicted"/>
<evidence type="ECO:0000313" key="1">
    <source>
        <dbReference type="EMBL" id="KAK3227786.1"/>
    </source>
</evidence>
<sequence length="135" mass="15802">MHGLQEETIARKRIKEVQGVLSQERWHHPVKNLWEVPALCDKTPCNSFTKKRFLTNFKTSKLLIYLHTILQPNLSYEIAHHNYSTFLYCFTNCYHQIFSFHALVSIIYDFSDITRFSSYGDHCCSEYSGQSTAAD</sequence>
<organism evidence="1 2">
    <name type="scientific">Dipteronia sinensis</name>
    <dbReference type="NCBI Taxonomy" id="43782"/>
    <lineage>
        <taxon>Eukaryota</taxon>
        <taxon>Viridiplantae</taxon>
        <taxon>Streptophyta</taxon>
        <taxon>Embryophyta</taxon>
        <taxon>Tracheophyta</taxon>
        <taxon>Spermatophyta</taxon>
        <taxon>Magnoliopsida</taxon>
        <taxon>eudicotyledons</taxon>
        <taxon>Gunneridae</taxon>
        <taxon>Pentapetalae</taxon>
        <taxon>rosids</taxon>
        <taxon>malvids</taxon>
        <taxon>Sapindales</taxon>
        <taxon>Sapindaceae</taxon>
        <taxon>Hippocastanoideae</taxon>
        <taxon>Acereae</taxon>
        <taxon>Dipteronia</taxon>
    </lineage>
</organism>
<accession>A0AAE0B0J8</accession>
<protein>
    <submittedName>
        <fullName evidence="1">Uncharacterized protein</fullName>
    </submittedName>
</protein>
<keyword evidence="2" id="KW-1185">Reference proteome</keyword>
<reference evidence="1" key="1">
    <citation type="journal article" date="2023" name="Plant J.">
        <title>Genome sequences and population genomics provide insights into the demographic history, inbreeding, and mutation load of two 'living fossil' tree species of Dipteronia.</title>
        <authorList>
            <person name="Feng Y."/>
            <person name="Comes H.P."/>
            <person name="Chen J."/>
            <person name="Zhu S."/>
            <person name="Lu R."/>
            <person name="Zhang X."/>
            <person name="Li P."/>
            <person name="Qiu J."/>
            <person name="Olsen K.M."/>
            <person name="Qiu Y."/>
        </authorList>
    </citation>
    <scope>NUCLEOTIDE SEQUENCE</scope>
    <source>
        <strain evidence="1">NBL</strain>
    </source>
</reference>
<dbReference type="EMBL" id="JANJYJ010000002">
    <property type="protein sequence ID" value="KAK3227786.1"/>
    <property type="molecule type" value="Genomic_DNA"/>
</dbReference>
<dbReference type="AlphaFoldDB" id="A0AAE0B0J8"/>
<dbReference type="Proteomes" id="UP001281410">
    <property type="component" value="Unassembled WGS sequence"/>
</dbReference>
<comment type="caution">
    <text evidence="1">The sequence shown here is derived from an EMBL/GenBank/DDBJ whole genome shotgun (WGS) entry which is preliminary data.</text>
</comment>
<evidence type="ECO:0000313" key="2">
    <source>
        <dbReference type="Proteomes" id="UP001281410"/>
    </source>
</evidence>
<name>A0AAE0B0J8_9ROSI</name>